<feature type="region of interest" description="Disordered" evidence="1">
    <location>
        <begin position="264"/>
        <end position="288"/>
    </location>
</feature>
<feature type="compositionally biased region" description="Basic residues" evidence="1">
    <location>
        <begin position="385"/>
        <end position="398"/>
    </location>
</feature>
<organism evidence="2 3">
    <name type="scientific">Diploscapter pachys</name>
    <dbReference type="NCBI Taxonomy" id="2018661"/>
    <lineage>
        <taxon>Eukaryota</taxon>
        <taxon>Metazoa</taxon>
        <taxon>Ecdysozoa</taxon>
        <taxon>Nematoda</taxon>
        <taxon>Chromadorea</taxon>
        <taxon>Rhabditida</taxon>
        <taxon>Rhabditina</taxon>
        <taxon>Rhabditomorpha</taxon>
        <taxon>Rhabditoidea</taxon>
        <taxon>Rhabditidae</taxon>
        <taxon>Diploscapter</taxon>
    </lineage>
</organism>
<comment type="caution">
    <text evidence="2">The sequence shown here is derived from an EMBL/GenBank/DDBJ whole genome shotgun (WGS) entry which is preliminary data.</text>
</comment>
<evidence type="ECO:0000313" key="3">
    <source>
        <dbReference type="Proteomes" id="UP000218231"/>
    </source>
</evidence>
<name>A0A2A2KVM0_9BILA</name>
<feature type="compositionally biased region" description="Polar residues" evidence="1">
    <location>
        <begin position="267"/>
        <end position="288"/>
    </location>
</feature>
<protein>
    <submittedName>
        <fullName evidence="2">Uncharacterized protein</fullName>
    </submittedName>
</protein>
<evidence type="ECO:0000256" key="1">
    <source>
        <dbReference type="SAM" id="MobiDB-lite"/>
    </source>
</evidence>
<dbReference type="STRING" id="2018661.A0A2A2KVM0"/>
<feature type="compositionally biased region" description="Basic and acidic residues" evidence="1">
    <location>
        <begin position="214"/>
        <end position="226"/>
    </location>
</feature>
<feature type="compositionally biased region" description="Basic and acidic residues" evidence="1">
    <location>
        <begin position="1"/>
        <end position="38"/>
    </location>
</feature>
<accession>A0A2A2KVM0</accession>
<feature type="region of interest" description="Disordered" evidence="1">
    <location>
        <begin position="191"/>
        <end position="226"/>
    </location>
</feature>
<dbReference type="Proteomes" id="UP000218231">
    <property type="component" value="Unassembled WGS sequence"/>
</dbReference>
<sequence>MNITERKNDSISETTNNEREKTEAETEDEQHREKKLPVEEDSELDEQRMTARGDYSYENMDGIGDDASTDSRDSRARTDPEESTDDMSKNEEDSIDDDAQSSQHTDVAVSEDVVGSRPLLEDDGLEEDEDFLQSYDFVDKSSVPSAVQSQASNNVPFSQPLYIDASRVQKSHPSTNPFLCFSAADNTPRISPNRAAAGAEHVQRIEIPDWGDDCTDRENQSQSQRRDTIYEKPCLPFDPCPPLDSAFAPATLPRQSTPLVAAPRLSSAGSRTNEDNQQSEVTIQHQEPTVGTLIQVAPPELPSQPPVTKTQPAVLKNTQQMPVGLSTVAPLSQSAVLPQNPRFEAKYPPIVKQTLENPLEEAKPTASPLLSKHAGPTFIEGPKTPKPKKSNKDKKIKKEIRSSGSELETDGSEAEIFAGASSEKASSSKKKKSGFSLRGNSNPSVAPVEVALSTAESAKNSATSKKAYGKRSSVPNSKKSTSSATDASFVNSSFQAEDIESPPNRRGLRL</sequence>
<keyword evidence="3" id="KW-1185">Reference proteome</keyword>
<reference evidence="2 3" key="1">
    <citation type="journal article" date="2017" name="Curr. Biol.">
        <title>Genome architecture and evolution of a unichromosomal asexual nematode.</title>
        <authorList>
            <person name="Fradin H."/>
            <person name="Zegar C."/>
            <person name="Gutwein M."/>
            <person name="Lucas J."/>
            <person name="Kovtun M."/>
            <person name="Corcoran D."/>
            <person name="Baugh L.R."/>
            <person name="Kiontke K."/>
            <person name="Gunsalus K."/>
            <person name="Fitch D.H."/>
            <person name="Piano F."/>
        </authorList>
    </citation>
    <scope>NUCLEOTIDE SEQUENCE [LARGE SCALE GENOMIC DNA]</scope>
    <source>
        <strain evidence="2">PF1309</strain>
    </source>
</reference>
<feature type="compositionally biased region" description="Acidic residues" evidence="1">
    <location>
        <begin position="121"/>
        <end position="131"/>
    </location>
</feature>
<feature type="compositionally biased region" description="Low complexity" evidence="1">
    <location>
        <begin position="472"/>
        <end position="488"/>
    </location>
</feature>
<feature type="compositionally biased region" description="Basic and acidic residues" evidence="1">
    <location>
        <begin position="69"/>
        <end position="92"/>
    </location>
</feature>
<dbReference type="EMBL" id="LIAE01007628">
    <property type="protein sequence ID" value="PAV78015.1"/>
    <property type="molecule type" value="Genomic_DNA"/>
</dbReference>
<feature type="region of interest" description="Disordered" evidence="1">
    <location>
        <begin position="355"/>
        <end position="510"/>
    </location>
</feature>
<dbReference type="OrthoDB" id="5869104at2759"/>
<proteinExistence type="predicted"/>
<feature type="region of interest" description="Disordered" evidence="1">
    <location>
        <begin position="1"/>
        <end position="133"/>
    </location>
</feature>
<evidence type="ECO:0000313" key="2">
    <source>
        <dbReference type="EMBL" id="PAV78015.1"/>
    </source>
</evidence>
<gene>
    <name evidence="2" type="ORF">WR25_00904</name>
</gene>
<feature type="compositionally biased region" description="Polar residues" evidence="1">
    <location>
        <begin position="454"/>
        <end position="464"/>
    </location>
</feature>
<dbReference type="AlphaFoldDB" id="A0A2A2KVM0"/>